<organism evidence="1 2">
    <name type="scientific">Cloeon dipterum</name>
    <dbReference type="NCBI Taxonomy" id="197152"/>
    <lineage>
        <taxon>Eukaryota</taxon>
        <taxon>Metazoa</taxon>
        <taxon>Ecdysozoa</taxon>
        <taxon>Arthropoda</taxon>
        <taxon>Hexapoda</taxon>
        <taxon>Insecta</taxon>
        <taxon>Pterygota</taxon>
        <taxon>Palaeoptera</taxon>
        <taxon>Ephemeroptera</taxon>
        <taxon>Pisciforma</taxon>
        <taxon>Baetidae</taxon>
        <taxon>Cloeon</taxon>
    </lineage>
</organism>
<gene>
    <name evidence="1" type="ORF">CLODIP_2_CD03420</name>
</gene>
<reference evidence="1 2" key="1">
    <citation type="submission" date="2020-04" db="EMBL/GenBank/DDBJ databases">
        <authorList>
            <person name="Alioto T."/>
            <person name="Alioto T."/>
            <person name="Gomez Garrido J."/>
        </authorList>
    </citation>
    <scope>NUCLEOTIDE SEQUENCE [LARGE SCALE GENOMIC DNA]</scope>
</reference>
<protein>
    <submittedName>
        <fullName evidence="1">Uncharacterized protein</fullName>
    </submittedName>
</protein>
<evidence type="ECO:0000313" key="2">
    <source>
        <dbReference type="Proteomes" id="UP000494165"/>
    </source>
</evidence>
<dbReference type="PANTHER" id="PTHR31649:SF11">
    <property type="entry name" value="PROTEIN UNZIPPED"/>
    <property type="match status" value="1"/>
</dbReference>
<dbReference type="Proteomes" id="UP000494165">
    <property type="component" value="Unassembled WGS sequence"/>
</dbReference>
<evidence type="ECO:0000313" key="1">
    <source>
        <dbReference type="EMBL" id="CAB3378321.1"/>
    </source>
</evidence>
<sequence length="309" mass="35207">MAQWVLIRNSNELATYVEGRQEEILIARKTHLDGNDLIGYVRVKDKVAYFNNLSSLVISQTYHVLEFGENFKWQRQTVLCQWPRNAFVAGYDADKNESYYLGKIEKENGGIMYGRVQGRYMYTVDIEGILKKTSTFQVLVLRSSPWSIIPLVCNLHSQEGPDPVNMGPTWQFFRVNEKKPENLVRCGRTNDEKDIFVARAWHLLHLLPGYAIGNAAYVAYDGEVFKKRRFEMLYGDNITFLPPENVTNNMIIEAGNLNDGTPLYAGGLYVDDVLYCGQLLYGHCIVGVNGQVVTNEGRRNYLILAQVGL</sequence>
<dbReference type="EMBL" id="CADEPI010000162">
    <property type="protein sequence ID" value="CAB3378321.1"/>
    <property type="molecule type" value="Genomic_DNA"/>
</dbReference>
<dbReference type="AlphaFoldDB" id="A0A8S1DEZ4"/>
<dbReference type="Pfam" id="PF11901">
    <property type="entry name" value="DM9"/>
    <property type="match status" value="1"/>
</dbReference>
<dbReference type="PANTHER" id="PTHR31649">
    <property type="entry name" value="AGAP009604-PA"/>
    <property type="match status" value="1"/>
</dbReference>
<comment type="caution">
    <text evidence="1">The sequence shown here is derived from an EMBL/GenBank/DDBJ whole genome shotgun (WGS) entry which is preliminary data.</text>
</comment>
<keyword evidence="2" id="KW-1185">Reference proteome</keyword>
<dbReference type="InterPro" id="IPR006616">
    <property type="entry name" value="DM9_repeat"/>
</dbReference>
<proteinExistence type="predicted"/>
<accession>A0A8S1DEZ4</accession>
<dbReference type="SMART" id="SM00696">
    <property type="entry name" value="DM9"/>
    <property type="match status" value="1"/>
</dbReference>
<name>A0A8S1DEZ4_9INSE</name>